<dbReference type="Pfam" id="PF00990">
    <property type="entry name" value="GGDEF"/>
    <property type="match status" value="1"/>
</dbReference>
<gene>
    <name evidence="6" type="ORF">SAMN02745729_11467</name>
</gene>
<dbReference type="FunFam" id="3.30.70.270:FF:000001">
    <property type="entry name" value="Diguanylate cyclase domain protein"/>
    <property type="match status" value="1"/>
</dbReference>
<dbReference type="PROSITE" id="PS50887">
    <property type="entry name" value="GGDEF"/>
    <property type="match status" value="1"/>
</dbReference>
<dbReference type="PANTHER" id="PTHR45138">
    <property type="entry name" value="REGULATORY COMPONENTS OF SENSORY TRANSDUCTION SYSTEM"/>
    <property type="match status" value="1"/>
</dbReference>
<dbReference type="PANTHER" id="PTHR45138:SF9">
    <property type="entry name" value="DIGUANYLATE CYCLASE DGCM-RELATED"/>
    <property type="match status" value="1"/>
</dbReference>
<dbReference type="CDD" id="cd01949">
    <property type="entry name" value="GGDEF"/>
    <property type="match status" value="1"/>
</dbReference>
<dbReference type="InterPro" id="IPR000160">
    <property type="entry name" value="GGDEF_dom"/>
</dbReference>
<dbReference type="SUPFAM" id="SSF55073">
    <property type="entry name" value="Nucleotide cyclase"/>
    <property type="match status" value="1"/>
</dbReference>
<dbReference type="Gene3D" id="3.30.70.270">
    <property type="match status" value="1"/>
</dbReference>
<dbReference type="RefSeq" id="WP_091827419.1">
    <property type="nucleotide sequence ID" value="NZ_FNRJ01000014.1"/>
</dbReference>
<dbReference type="NCBIfam" id="TIGR00254">
    <property type="entry name" value="GGDEF"/>
    <property type="match status" value="1"/>
</dbReference>
<evidence type="ECO:0000313" key="7">
    <source>
        <dbReference type="Proteomes" id="UP000242469"/>
    </source>
</evidence>
<keyword evidence="4" id="KW-0175">Coiled coil</keyword>
<feature type="domain" description="GGDEF" evidence="5">
    <location>
        <begin position="380"/>
        <end position="510"/>
    </location>
</feature>
<sequence>MTDKVDWRGKYRALALEVEQHEQQRSQAADCLRSLAVQLDLAAHGESAELDQLLASLVTELQTGKLDKVPELLRKTEKHVRLLDETRAQQARQLIKRIDEWGLLLQGTAESEEGGVVEVRQKLAGVANNMRQLPGLIDTLLTFQRQISRSDVGAVSTDDLAQLNDVISKRMAQRLLELIQLFNVPVQHRARTHELISRLEAGPGPEELERCLEEVSALARTCGGSTGEDIQAYLVGLNEQLAYLRSFLDRAETADVVQLKRNNLLDQTVRHDVHKISQAVKQTSDINELKTAVSTQLASLIKAVDTHKKAENQHVAELQRERKILLSRLEEMESKAAGFRRSAEEAHMKSRTDPLTGLANRFAYDQQLANEIARYQRYGTPFALCVADIDFFKRINDQYGHLAGDKVLRLMAKVLRSSLRGVDFIARFGGEEFVILMPSTGGESARQAAEKVRKAVEQSPFNFQSRPVHITISIGVAEVVSDDTAESLFGRADSNLYAAKSNGRNKVVMH</sequence>
<evidence type="ECO:0000256" key="3">
    <source>
        <dbReference type="ARBA" id="ARBA00034247"/>
    </source>
</evidence>
<dbReference type="InterPro" id="IPR050469">
    <property type="entry name" value="Diguanylate_Cyclase"/>
</dbReference>
<protein>
    <recommendedName>
        <fullName evidence="2">diguanylate cyclase</fullName>
        <ecNumber evidence="2">2.7.7.65</ecNumber>
    </recommendedName>
</protein>
<keyword evidence="7" id="KW-1185">Reference proteome</keyword>
<organism evidence="6 7">
    <name type="scientific">Marinobacterium iners DSM 11526</name>
    <dbReference type="NCBI Taxonomy" id="1122198"/>
    <lineage>
        <taxon>Bacteria</taxon>
        <taxon>Pseudomonadati</taxon>
        <taxon>Pseudomonadota</taxon>
        <taxon>Gammaproteobacteria</taxon>
        <taxon>Oceanospirillales</taxon>
        <taxon>Oceanospirillaceae</taxon>
        <taxon>Marinobacterium</taxon>
    </lineage>
</organism>
<evidence type="ECO:0000256" key="1">
    <source>
        <dbReference type="ARBA" id="ARBA00001946"/>
    </source>
</evidence>
<evidence type="ECO:0000256" key="2">
    <source>
        <dbReference type="ARBA" id="ARBA00012528"/>
    </source>
</evidence>
<dbReference type="EC" id="2.7.7.65" evidence="2"/>
<proteinExistence type="predicted"/>
<reference evidence="7" key="1">
    <citation type="submission" date="2016-10" db="EMBL/GenBank/DDBJ databases">
        <authorList>
            <person name="Varghese N."/>
            <person name="Submissions S."/>
        </authorList>
    </citation>
    <scope>NUCLEOTIDE SEQUENCE [LARGE SCALE GENOMIC DNA]</scope>
    <source>
        <strain evidence="7">DSM 11526</strain>
    </source>
</reference>
<dbReference type="Proteomes" id="UP000242469">
    <property type="component" value="Unassembled WGS sequence"/>
</dbReference>
<dbReference type="SMART" id="SM00267">
    <property type="entry name" value="GGDEF"/>
    <property type="match status" value="1"/>
</dbReference>
<dbReference type="InterPro" id="IPR029787">
    <property type="entry name" value="Nucleotide_cyclase"/>
</dbReference>
<dbReference type="GO" id="GO:0052621">
    <property type="term" value="F:diguanylate cyclase activity"/>
    <property type="evidence" value="ECO:0007669"/>
    <property type="project" value="UniProtKB-EC"/>
</dbReference>
<dbReference type="OrthoDB" id="9812260at2"/>
<name>A0A1H4G777_9GAMM</name>
<dbReference type="InterPro" id="IPR043128">
    <property type="entry name" value="Rev_trsase/Diguanyl_cyclase"/>
</dbReference>
<accession>A0A1H4G777</accession>
<comment type="cofactor">
    <cofactor evidence="1">
        <name>Mg(2+)</name>
        <dbReference type="ChEBI" id="CHEBI:18420"/>
    </cofactor>
</comment>
<dbReference type="EMBL" id="FNRJ01000014">
    <property type="protein sequence ID" value="SEB05151.1"/>
    <property type="molecule type" value="Genomic_DNA"/>
</dbReference>
<dbReference type="Pfam" id="PF20975">
    <property type="entry name" value="DGCcoil"/>
    <property type="match status" value="1"/>
</dbReference>
<dbReference type="AlphaFoldDB" id="A0A1H4G777"/>
<evidence type="ECO:0000256" key="4">
    <source>
        <dbReference type="SAM" id="Coils"/>
    </source>
</evidence>
<evidence type="ECO:0000259" key="5">
    <source>
        <dbReference type="PROSITE" id="PS50887"/>
    </source>
</evidence>
<evidence type="ECO:0000313" key="6">
    <source>
        <dbReference type="EMBL" id="SEB05151.1"/>
    </source>
</evidence>
<dbReference type="STRING" id="1122198.SAMN02745729_11467"/>
<comment type="catalytic activity">
    <reaction evidence="3">
        <text>2 GTP = 3',3'-c-di-GMP + 2 diphosphate</text>
        <dbReference type="Rhea" id="RHEA:24898"/>
        <dbReference type="ChEBI" id="CHEBI:33019"/>
        <dbReference type="ChEBI" id="CHEBI:37565"/>
        <dbReference type="ChEBI" id="CHEBI:58805"/>
        <dbReference type="EC" id="2.7.7.65"/>
    </reaction>
</comment>
<feature type="coiled-coil region" evidence="4">
    <location>
        <begin position="308"/>
        <end position="335"/>
    </location>
</feature>
<dbReference type="InterPro" id="IPR048516">
    <property type="entry name" value="DGCcoil"/>
</dbReference>